<accession>A0ABP0CHX2</accession>
<dbReference type="Gene3D" id="3.30.460.10">
    <property type="entry name" value="Beta Polymerase, domain 2"/>
    <property type="match status" value="1"/>
</dbReference>
<dbReference type="PANTHER" id="PTHR28087:SF1">
    <property type="entry name" value="ATPASE SYNTHESIS PROTEIN 25, MITOCHONDRIAL"/>
    <property type="match status" value="1"/>
</dbReference>
<evidence type="ECO:0000313" key="10">
    <source>
        <dbReference type="EMBL" id="CAK7230721.1"/>
    </source>
</evidence>
<evidence type="ECO:0000256" key="9">
    <source>
        <dbReference type="SAM" id="MobiDB-lite"/>
    </source>
</evidence>
<evidence type="ECO:0000256" key="8">
    <source>
        <dbReference type="RuleBase" id="RU367062"/>
    </source>
</evidence>
<dbReference type="EMBL" id="CAWUHD010000096">
    <property type="protein sequence ID" value="CAK7230721.1"/>
    <property type="molecule type" value="Genomic_DNA"/>
</dbReference>
<protein>
    <recommendedName>
        <fullName evidence="8">ATPase synthesis protein 25</fullName>
    </recommendedName>
</protein>
<feature type="region of interest" description="Disordered" evidence="9">
    <location>
        <begin position="349"/>
        <end position="389"/>
    </location>
</feature>
<keyword evidence="6 8" id="KW-0496">Mitochondrion</keyword>
<evidence type="ECO:0000256" key="4">
    <source>
        <dbReference type="ARBA" id="ARBA00022792"/>
    </source>
</evidence>
<gene>
    <name evidence="10" type="primary">ATP25</name>
    <name evidence="10" type="ORF">SEUCBS140593_007683</name>
</gene>
<feature type="region of interest" description="Disordered" evidence="9">
    <location>
        <begin position="21"/>
        <end position="114"/>
    </location>
</feature>
<evidence type="ECO:0000256" key="1">
    <source>
        <dbReference type="ARBA" id="ARBA00003470"/>
    </source>
</evidence>
<evidence type="ECO:0000256" key="6">
    <source>
        <dbReference type="ARBA" id="ARBA00023128"/>
    </source>
</evidence>
<sequence>MLQPTSRAASSAAYRVQLQRVLQSTPARPRCRTALEASSARTGPSQRPSSGPAASVQLPRPRWFSVSRRAQNSQDDTNSSAESATSSSSSTNPTSSSTPSTTNSTPSTSSSSDVPWYLKVNVPKHATLAPQDEPLPEIPANVPALVKPLVSFVADDLGLDSLKLLDLRALDPPAALGPDLIMLFGSARSERHLHISADRLVRWLRKYGINATADGLLGRNELKIKLRRKARRAKLLGNMAALEAAASGGETQVDDGISTQWVCVHAGTVGRTRAEGAVVDAEGRTSGFGSLRSTGTTVVVQMFTEAKRKQLDLESLWSKTLLRSVKKRTDAGEGVPEWAVEAAKSAREDQKAKAAAEAIPSAWTTDGSSAKPQNTSTGGQQQRRAFSTSARRLEATPDIAFETVQPNIIDVLTQPVIGTRDLEKISDKFASSAEDKAVIRQELEAYISRLSLPSVLDHAFSSTITDFALACNAAFRGVPFAETWSIRARFYVKAMIAGDPSFTHDGLVDLIHEMQRGGYPVDGSLYVLLLEGLTKTHTRGVPMNEAQLKAVGERLEGGIKTAISLINTMSERGEDVLTRDVLFYLIIGLARINYLPILAATADAAYGEKIAQIRESEWDLVGNFTQDMDKGRFVGFQTDLNSDNPAFERVVDVTLNANGDAPDTIPAVYRAADELQTRLEDLLRQANLPCLEDEHMSRLLAAYASVSDWARFWDLWRLPTQHGLSRSSYLYKEMFCIVAERGDRTQCIEALRRGVFEMLHEEVPILPTGAVLTQIMRCVAIADPHAADIAKNLPSEIDGRNTNMVKQAKREFVKMIRMIDAFRWAEKTKGSE</sequence>
<evidence type="ECO:0000256" key="2">
    <source>
        <dbReference type="ARBA" id="ARBA00004443"/>
    </source>
</evidence>
<reference evidence="10 11" key="1">
    <citation type="submission" date="2024-01" db="EMBL/GenBank/DDBJ databases">
        <authorList>
            <person name="Allen C."/>
            <person name="Tagirdzhanova G."/>
        </authorList>
    </citation>
    <scope>NUCLEOTIDE SEQUENCE [LARGE SCALE GENOMIC DNA]</scope>
</reference>
<organism evidence="10 11">
    <name type="scientific">Sporothrix eucalyptigena</name>
    <dbReference type="NCBI Taxonomy" id="1812306"/>
    <lineage>
        <taxon>Eukaryota</taxon>
        <taxon>Fungi</taxon>
        <taxon>Dikarya</taxon>
        <taxon>Ascomycota</taxon>
        <taxon>Pezizomycotina</taxon>
        <taxon>Sordariomycetes</taxon>
        <taxon>Sordariomycetidae</taxon>
        <taxon>Ophiostomatales</taxon>
        <taxon>Ophiostomataceae</taxon>
        <taxon>Sporothrix</taxon>
    </lineage>
</organism>
<comment type="caution">
    <text evidence="10">The sequence shown here is derived from an EMBL/GenBank/DDBJ whole genome shotgun (WGS) entry which is preliminary data.</text>
</comment>
<keyword evidence="11" id="KW-1185">Reference proteome</keyword>
<keyword evidence="5 8" id="KW-0809">Transit peptide</keyword>
<evidence type="ECO:0000256" key="3">
    <source>
        <dbReference type="ARBA" id="ARBA00010787"/>
    </source>
</evidence>
<name>A0ABP0CHX2_9PEZI</name>
<proteinExistence type="inferred from homology"/>
<evidence type="ECO:0000256" key="5">
    <source>
        <dbReference type="ARBA" id="ARBA00022946"/>
    </source>
</evidence>
<comment type="function">
    <text evidence="1">Probable mitochondrial mRNA stabilization factor.</text>
</comment>
<dbReference type="InterPro" id="IPR040152">
    <property type="entry name" value="Atp25"/>
</dbReference>
<feature type="compositionally biased region" description="Low complexity" evidence="9">
    <location>
        <begin position="77"/>
        <end position="112"/>
    </location>
</feature>
<dbReference type="PANTHER" id="PTHR28087">
    <property type="entry name" value="ATPASE SYNTHESIS PROTEIN 25, MITOCHONDRIAL"/>
    <property type="match status" value="1"/>
</dbReference>
<comment type="subcellular location">
    <subcellularLocation>
        <location evidence="2 8">Mitochondrion inner membrane</location>
        <topology evidence="2 8">Peripheral membrane protein</topology>
        <orientation evidence="2 8">Matrix side</orientation>
    </subcellularLocation>
</comment>
<evidence type="ECO:0000313" key="11">
    <source>
        <dbReference type="Proteomes" id="UP001642482"/>
    </source>
</evidence>
<dbReference type="Proteomes" id="UP001642482">
    <property type="component" value="Unassembled WGS sequence"/>
</dbReference>
<dbReference type="InterPro" id="IPR043519">
    <property type="entry name" value="NT_sf"/>
</dbReference>
<feature type="compositionally biased region" description="Polar residues" evidence="9">
    <location>
        <begin position="362"/>
        <end position="389"/>
    </location>
</feature>
<keyword evidence="7 8" id="KW-0472">Membrane</keyword>
<comment type="similarity">
    <text evidence="3 8">Belongs to the ATP25 family.</text>
</comment>
<keyword evidence="4 8" id="KW-0999">Mitochondrion inner membrane</keyword>
<feature type="compositionally biased region" description="Polar residues" evidence="9">
    <location>
        <begin position="39"/>
        <end position="49"/>
    </location>
</feature>
<evidence type="ECO:0000256" key="7">
    <source>
        <dbReference type="ARBA" id="ARBA00023136"/>
    </source>
</evidence>
<comment type="function">
    <text evidence="8">Mitochondrial mRNA stabilization factor.</text>
</comment>